<evidence type="ECO:0000313" key="2">
    <source>
        <dbReference type="EMBL" id="KAB1660304.1"/>
    </source>
</evidence>
<gene>
    <name evidence="2" type="ORF">F8O01_02960</name>
</gene>
<keyword evidence="3" id="KW-1185">Reference proteome</keyword>
<feature type="chain" id="PRO_5029460525" description="Lipoprotein" evidence="1">
    <location>
        <begin position="32"/>
        <end position="221"/>
    </location>
</feature>
<proteinExistence type="predicted"/>
<keyword evidence="1" id="KW-0732">Signal</keyword>
<name>A0A7J5C076_9MICO</name>
<dbReference type="RefSeq" id="WP_158039404.1">
    <property type="nucleotide sequence ID" value="NZ_JACCFV010000001.1"/>
</dbReference>
<dbReference type="PROSITE" id="PS51257">
    <property type="entry name" value="PROKAR_LIPOPROTEIN"/>
    <property type="match status" value="1"/>
</dbReference>
<reference evidence="2 3" key="1">
    <citation type="submission" date="2019-09" db="EMBL/GenBank/DDBJ databases">
        <title>Phylogeny of genus Pseudoclavibacter and closely related genus.</title>
        <authorList>
            <person name="Li Y."/>
        </authorList>
    </citation>
    <scope>NUCLEOTIDE SEQUENCE [LARGE SCALE GENOMIC DNA]</scope>
    <source>
        <strain evidence="2 3">DSM 23821</strain>
    </source>
</reference>
<sequence length="221" mass="23370">MSWEKKMRTQKLRIVVLGSAAVLALVLSACASGEPDLTPLPSTDASTVAEETASVPEKPGVEDLPLVAEPPATESAAIDWAVRATYGYIAVEGDVMNNHPDDTSELALIAKGNASDLISYYAGRLAETGNIRSGNAYYEALAERSSVATSGDASATRFGRVEVWGCYGSGDVTLTDADGKPLEHANIPPAPMWLLAEYDATSSIWYIVDIDPLPQDAAFSC</sequence>
<evidence type="ECO:0000256" key="1">
    <source>
        <dbReference type="SAM" id="SignalP"/>
    </source>
</evidence>
<evidence type="ECO:0008006" key="4">
    <source>
        <dbReference type="Google" id="ProtNLM"/>
    </source>
</evidence>
<organism evidence="2 3">
    <name type="scientific">Pseudoclavibacter chungangensis</name>
    <dbReference type="NCBI Taxonomy" id="587635"/>
    <lineage>
        <taxon>Bacteria</taxon>
        <taxon>Bacillati</taxon>
        <taxon>Actinomycetota</taxon>
        <taxon>Actinomycetes</taxon>
        <taxon>Micrococcales</taxon>
        <taxon>Microbacteriaceae</taxon>
        <taxon>Pseudoclavibacter</taxon>
    </lineage>
</organism>
<feature type="signal peptide" evidence="1">
    <location>
        <begin position="1"/>
        <end position="31"/>
    </location>
</feature>
<dbReference type="EMBL" id="WBJZ01000003">
    <property type="protein sequence ID" value="KAB1660304.1"/>
    <property type="molecule type" value="Genomic_DNA"/>
</dbReference>
<dbReference type="AlphaFoldDB" id="A0A7J5C076"/>
<accession>A0A7J5C076</accession>
<comment type="caution">
    <text evidence="2">The sequence shown here is derived from an EMBL/GenBank/DDBJ whole genome shotgun (WGS) entry which is preliminary data.</text>
</comment>
<evidence type="ECO:0000313" key="3">
    <source>
        <dbReference type="Proteomes" id="UP000467240"/>
    </source>
</evidence>
<dbReference type="Proteomes" id="UP000467240">
    <property type="component" value="Unassembled WGS sequence"/>
</dbReference>
<protein>
    <recommendedName>
        <fullName evidence="4">Lipoprotein</fullName>
    </recommendedName>
</protein>